<proteinExistence type="inferred from homology"/>
<dbReference type="PANTHER" id="PTHR20275">
    <property type="entry name" value="NAD KINASE"/>
    <property type="match status" value="1"/>
</dbReference>
<evidence type="ECO:0000256" key="5">
    <source>
        <dbReference type="ARBA" id="ARBA00047925"/>
    </source>
</evidence>
<dbReference type="Gene3D" id="3.40.50.10330">
    <property type="entry name" value="Probable inorganic polyphosphate/atp-NAD kinase, domain 1"/>
    <property type="match status" value="1"/>
</dbReference>
<dbReference type="InterPro" id="IPR016064">
    <property type="entry name" value="NAD/diacylglycerol_kinase_sf"/>
</dbReference>
<dbReference type="EMBL" id="FQWY01000008">
    <property type="protein sequence ID" value="SHG64713.1"/>
    <property type="molecule type" value="Genomic_DNA"/>
</dbReference>
<dbReference type="HAMAP" id="MF_00361">
    <property type="entry name" value="NAD_kinase"/>
    <property type="match status" value="1"/>
</dbReference>
<dbReference type="InterPro" id="IPR017438">
    <property type="entry name" value="ATP-NAD_kinase_N"/>
</dbReference>
<feature type="binding site" evidence="6">
    <location>
        <position position="156"/>
    </location>
    <ligand>
        <name>NAD(+)</name>
        <dbReference type="ChEBI" id="CHEBI:57540"/>
    </ligand>
</feature>
<keyword evidence="6" id="KW-0067">ATP-binding</keyword>
<comment type="caution">
    <text evidence="6">Lacks conserved residue(s) required for the propagation of feature annotation.</text>
</comment>
<keyword evidence="8" id="KW-1185">Reference proteome</keyword>
<dbReference type="OrthoDB" id="9774737at2"/>
<evidence type="ECO:0000313" key="7">
    <source>
        <dbReference type="EMBL" id="SHG64713.1"/>
    </source>
</evidence>
<dbReference type="Proteomes" id="UP000242329">
    <property type="component" value="Unassembled WGS sequence"/>
</dbReference>
<feature type="binding site" evidence="6">
    <location>
        <position position="227"/>
    </location>
    <ligand>
        <name>NAD(+)</name>
        <dbReference type="ChEBI" id="CHEBI:57540"/>
    </ligand>
</feature>
<comment type="subcellular location">
    <subcellularLocation>
        <location evidence="6">Cytoplasm</location>
    </subcellularLocation>
</comment>
<dbReference type="Pfam" id="PF01513">
    <property type="entry name" value="NAD_kinase"/>
    <property type="match status" value="1"/>
</dbReference>
<evidence type="ECO:0000256" key="2">
    <source>
        <dbReference type="ARBA" id="ARBA00022777"/>
    </source>
</evidence>
<dbReference type="GO" id="GO:0005737">
    <property type="term" value="C:cytoplasm"/>
    <property type="evidence" value="ECO:0007669"/>
    <property type="project" value="UniProtKB-SubCell"/>
</dbReference>
<keyword evidence="1 6" id="KW-0808">Transferase</keyword>
<feature type="binding site" evidence="6">
    <location>
        <position position="158"/>
    </location>
    <ligand>
        <name>NAD(+)</name>
        <dbReference type="ChEBI" id="CHEBI:57540"/>
    </ligand>
</feature>
<dbReference type="GO" id="GO:0051287">
    <property type="term" value="F:NAD binding"/>
    <property type="evidence" value="ECO:0007669"/>
    <property type="project" value="UniProtKB-ARBA"/>
</dbReference>
<evidence type="ECO:0000256" key="3">
    <source>
        <dbReference type="ARBA" id="ARBA00022857"/>
    </source>
</evidence>
<comment type="catalytic activity">
    <reaction evidence="5 6">
        <text>NAD(+) + ATP = ADP + NADP(+) + H(+)</text>
        <dbReference type="Rhea" id="RHEA:18629"/>
        <dbReference type="ChEBI" id="CHEBI:15378"/>
        <dbReference type="ChEBI" id="CHEBI:30616"/>
        <dbReference type="ChEBI" id="CHEBI:57540"/>
        <dbReference type="ChEBI" id="CHEBI:58349"/>
        <dbReference type="ChEBI" id="CHEBI:456216"/>
        <dbReference type="EC" id="2.7.1.23"/>
    </reaction>
</comment>
<dbReference type="SUPFAM" id="SSF111331">
    <property type="entry name" value="NAD kinase/diacylglycerol kinase-like"/>
    <property type="match status" value="1"/>
</dbReference>
<dbReference type="InterPro" id="IPR002504">
    <property type="entry name" value="NADK"/>
</dbReference>
<dbReference type="Gene3D" id="2.60.200.30">
    <property type="entry name" value="Probable inorganic polyphosphate/atp-NAD kinase, domain 2"/>
    <property type="match status" value="1"/>
</dbReference>
<evidence type="ECO:0000256" key="1">
    <source>
        <dbReference type="ARBA" id="ARBA00022679"/>
    </source>
</evidence>
<keyword evidence="4 6" id="KW-0520">NAD</keyword>
<dbReference type="GO" id="GO:0046872">
    <property type="term" value="F:metal ion binding"/>
    <property type="evidence" value="ECO:0007669"/>
    <property type="project" value="UniProtKB-UniRule"/>
</dbReference>
<reference evidence="8" key="1">
    <citation type="submission" date="2016-11" db="EMBL/GenBank/DDBJ databases">
        <authorList>
            <person name="Varghese N."/>
            <person name="Submissions S."/>
        </authorList>
    </citation>
    <scope>NUCLEOTIDE SEQUENCE [LARGE SCALE GENOMIC DNA]</scope>
    <source>
        <strain evidence="8">DSM 11003</strain>
    </source>
</reference>
<keyword evidence="6" id="KW-0963">Cytoplasm</keyword>
<dbReference type="EC" id="2.7.1.23" evidence="6"/>
<sequence length="268" mass="29826">MKILLVNNRFKENTEIMAQEVAKKLLSQGCRVEVDNGEALPQLEDVDIIMVLGGDGTILRAARQYARFKVPLLGVNMGTVGFLSHIKVEEIETCLEKFVRGDYTVDERMMLKALVYRDGTLYKELGALNEVVVRTKVPRLLSLPLYIEREKIADYKGDGVIIATPTGTTAYSLSAGGPVLEPEMEALVITPVSSYVLARRPLVVRGDRVLALKNTGNGEEILCADGQINVDLLPGDEIIVQKADYKLRLLNIKKPSFFHHFDERLGRV</sequence>
<evidence type="ECO:0000256" key="6">
    <source>
        <dbReference type="HAMAP-Rule" id="MF_00361"/>
    </source>
</evidence>
<feature type="binding site" evidence="6">
    <location>
        <begin position="169"/>
        <end position="174"/>
    </location>
    <ligand>
        <name>NAD(+)</name>
        <dbReference type="ChEBI" id="CHEBI:57540"/>
    </ligand>
</feature>
<name>A0A1M5LK20_9FIRM</name>
<comment type="cofactor">
    <cofactor evidence="6">
        <name>a divalent metal cation</name>
        <dbReference type="ChEBI" id="CHEBI:60240"/>
    </cofactor>
</comment>
<dbReference type="PANTHER" id="PTHR20275:SF0">
    <property type="entry name" value="NAD KINASE"/>
    <property type="match status" value="1"/>
</dbReference>
<dbReference type="Pfam" id="PF20143">
    <property type="entry name" value="NAD_kinase_C"/>
    <property type="match status" value="1"/>
</dbReference>
<feature type="binding site" evidence="6">
    <location>
        <position position="139"/>
    </location>
    <ligand>
        <name>NAD(+)</name>
        <dbReference type="ChEBI" id="CHEBI:57540"/>
    </ligand>
</feature>
<keyword evidence="3 6" id="KW-0521">NADP</keyword>
<keyword evidence="2 6" id="KW-0418">Kinase</keyword>
<dbReference type="GO" id="GO:0019674">
    <property type="term" value="P:NAD+ metabolic process"/>
    <property type="evidence" value="ECO:0007669"/>
    <property type="project" value="InterPro"/>
</dbReference>
<feature type="binding site" evidence="6">
    <location>
        <position position="60"/>
    </location>
    <ligand>
        <name>NAD(+)</name>
        <dbReference type="ChEBI" id="CHEBI:57540"/>
    </ligand>
</feature>
<evidence type="ECO:0000256" key="4">
    <source>
        <dbReference type="ARBA" id="ARBA00023027"/>
    </source>
</evidence>
<dbReference type="STRING" id="1123382.SAMN02745221_00657"/>
<dbReference type="InterPro" id="IPR017437">
    <property type="entry name" value="ATP-NAD_kinase_PpnK-typ_C"/>
</dbReference>
<organism evidence="7 8">
    <name type="scientific">Thermosyntropha lipolytica DSM 11003</name>
    <dbReference type="NCBI Taxonomy" id="1123382"/>
    <lineage>
        <taxon>Bacteria</taxon>
        <taxon>Bacillati</taxon>
        <taxon>Bacillota</taxon>
        <taxon>Clostridia</taxon>
        <taxon>Eubacteriales</taxon>
        <taxon>Syntrophomonadaceae</taxon>
        <taxon>Thermosyntropha</taxon>
    </lineage>
</organism>
<keyword evidence="6" id="KW-0547">Nucleotide-binding</keyword>
<feature type="active site" description="Proton acceptor" evidence="6">
    <location>
        <position position="55"/>
    </location>
</feature>
<dbReference type="GO" id="GO:0003951">
    <property type="term" value="F:NAD+ kinase activity"/>
    <property type="evidence" value="ECO:0007669"/>
    <property type="project" value="UniProtKB-UniRule"/>
</dbReference>
<protein>
    <recommendedName>
        <fullName evidence="6">NAD kinase</fullName>
        <ecNumber evidence="6">2.7.1.23</ecNumber>
    </recommendedName>
    <alternativeName>
        <fullName evidence="6">ATP-dependent NAD kinase</fullName>
    </alternativeName>
</protein>
<dbReference type="RefSeq" id="WP_084728306.1">
    <property type="nucleotide sequence ID" value="NZ_FQWY01000008.1"/>
</dbReference>
<comment type="similarity">
    <text evidence="6">Belongs to the NAD kinase family.</text>
</comment>
<dbReference type="AlphaFoldDB" id="A0A1M5LK20"/>
<accession>A0A1M5LK20</accession>
<gene>
    <name evidence="6" type="primary">nadK</name>
    <name evidence="7" type="ORF">SAMN02745221_00657</name>
</gene>
<dbReference type="GO" id="GO:0005524">
    <property type="term" value="F:ATP binding"/>
    <property type="evidence" value="ECO:0007669"/>
    <property type="project" value="UniProtKB-KW"/>
</dbReference>
<feature type="binding site" evidence="6">
    <location>
        <begin position="129"/>
        <end position="130"/>
    </location>
    <ligand>
        <name>NAD(+)</name>
        <dbReference type="ChEBI" id="CHEBI:57540"/>
    </ligand>
</feature>
<feature type="binding site" evidence="6">
    <location>
        <begin position="55"/>
        <end position="56"/>
    </location>
    <ligand>
        <name>NAD(+)</name>
        <dbReference type="ChEBI" id="CHEBI:57540"/>
    </ligand>
</feature>
<dbReference type="GO" id="GO:0006741">
    <property type="term" value="P:NADP+ biosynthetic process"/>
    <property type="evidence" value="ECO:0007669"/>
    <property type="project" value="UniProtKB-UniRule"/>
</dbReference>
<comment type="function">
    <text evidence="6">Involved in the regulation of the intracellular balance of NAD and NADP, and is a key enzyme in the biosynthesis of NADP. Catalyzes specifically the phosphorylation on 2'-hydroxyl of the adenosine moiety of NAD to yield NADP.</text>
</comment>
<evidence type="ECO:0000313" key="8">
    <source>
        <dbReference type="Proteomes" id="UP000242329"/>
    </source>
</evidence>